<feature type="compositionally biased region" description="Basic and acidic residues" evidence="3">
    <location>
        <begin position="298"/>
        <end position="307"/>
    </location>
</feature>
<dbReference type="GO" id="GO:0120212">
    <property type="term" value="C:sperm head-tail coupling apparatus"/>
    <property type="evidence" value="ECO:0007669"/>
    <property type="project" value="InterPro"/>
</dbReference>
<dbReference type="EMBL" id="NIVC01003093">
    <property type="protein sequence ID" value="PAA53406.1"/>
    <property type="molecule type" value="Genomic_DNA"/>
</dbReference>
<dbReference type="InterPro" id="IPR042769">
    <property type="entry name" value="SPATA6_fam"/>
</dbReference>
<feature type="region of interest" description="Disordered" evidence="3">
    <location>
        <begin position="271"/>
        <end position="319"/>
    </location>
</feature>
<evidence type="ECO:0000313" key="5">
    <source>
        <dbReference type="EMBL" id="PAA53406.1"/>
    </source>
</evidence>
<feature type="compositionally biased region" description="Gly residues" evidence="3">
    <location>
        <begin position="273"/>
        <end position="287"/>
    </location>
</feature>
<evidence type="ECO:0000259" key="4">
    <source>
        <dbReference type="Pfam" id="PF14909"/>
    </source>
</evidence>
<dbReference type="InterPro" id="IPR032732">
    <property type="entry name" value="SPATA6_N"/>
</dbReference>
<dbReference type="STRING" id="282301.A0A267DW44"/>
<proteinExistence type="inferred from homology"/>
<comment type="caution">
    <text evidence="5">The sequence shown here is derived from an EMBL/GenBank/DDBJ whole genome shotgun (WGS) entry which is preliminary data.</text>
</comment>
<keyword evidence="2" id="KW-0597">Phosphoprotein</keyword>
<feature type="domain" description="Spermatogenesis-associated protein 6 N-terminal" evidence="4">
    <location>
        <begin position="16"/>
        <end position="154"/>
    </location>
</feature>
<accession>A0A267DW44</accession>
<evidence type="ECO:0000256" key="1">
    <source>
        <dbReference type="ARBA" id="ARBA00006215"/>
    </source>
</evidence>
<dbReference type="GO" id="GO:0007283">
    <property type="term" value="P:spermatogenesis"/>
    <property type="evidence" value="ECO:0007669"/>
    <property type="project" value="InterPro"/>
</dbReference>
<feature type="compositionally biased region" description="Basic and acidic residues" evidence="3">
    <location>
        <begin position="214"/>
        <end position="227"/>
    </location>
</feature>
<feature type="region of interest" description="Disordered" evidence="3">
    <location>
        <begin position="167"/>
        <end position="228"/>
    </location>
</feature>
<dbReference type="OrthoDB" id="5963614at2759"/>
<evidence type="ECO:0000256" key="2">
    <source>
        <dbReference type="ARBA" id="ARBA00022553"/>
    </source>
</evidence>
<feature type="compositionally biased region" description="Basic residues" evidence="3">
    <location>
        <begin position="308"/>
        <end position="319"/>
    </location>
</feature>
<dbReference type="PANTHER" id="PTHR16435:SF6">
    <property type="entry name" value="IP09370P"/>
    <property type="match status" value="1"/>
</dbReference>
<keyword evidence="6" id="KW-1185">Reference proteome</keyword>
<dbReference type="AlphaFoldDB" id="A0A267DW44"/>
<dbReference type="GO" id="GO:0032027">
    <property type="term" value="F:myosin light chain binding"/>
    <property type="evidence" value="ECO:0007669"/>
    <property type="project" value="InterPro"/>
</dbReference>
<reference evidence="5 6" key="1">
    <citation type="submission" date="2017-06" db="EMBL/GenBank/DDBJ databases">
        <title>A platform for efficient transgenesis in Macrostomum lignano, a flatworm model organism for stem cell research.</title>
        <authorList>
            <person name="Berezikov E."/>
        </authorList>
    </citation>
    <scope>NUCLEOTIDE SEQUENCE [LARGE SCALE GENOMIC DNA]</scope>
    <source>
        <strain evidence="5">DV1</strain>
        <tissue evidence="5">Whole organism</tissue>
    </source>
</reference>
<dbReference type="PANTHER" id="PTHR16435">
    <property type="entry name" value="SPERMATOGENESIS-ASSOCIATED PROTEIN 6 SPATA6"/>
    <property type="match status" value="1"/>
</dbReference>
<protein>
    <recommendedName>
        <fullName evidence="4">Spermatogenesis-associated protein 6 N-terminal domain-containing protein</fullName>
    </recommendedName>
</protein>
<organism evidence="5 6">
    <name type="scientific">Macrostomum lignano</name>
    <dbReference type="NCBI Taxonomy" id="282301"/>
    <lineage>
        <taxon>Eukaryota</taxon>
        <taxon>Metazoa</taxon>
        <taxon>Spiralia</taxon>
        <taxon>Lophotrochozoa</taxon>
        <taxon>Platyhelminthes</taxon>
        <taxon>Rhabditophora</taxon>
        <taxon>Macrostomorpha</taxon>
        <taxon>Macrostomida</taxon>
        <taxon>Macrostomidae</taxon>
        <taxon>Macrostomum</taxon>
    </lineage>
</organism>
<dbReference type="Proteomes" id="UP000215902">
    <property type="component" value="Unassembled WGS sequence"/>
</dbReference>
<evidence type="ECO:0000256" key="3">
    <source>
        <dbReference type="SAM" id="MobiDB-lite"/>
    </source>
</evidence>
<dbReference type="Pfam" id="PF14909">
    <property type="entry name" value="SPATA6"/>
    <property type="match status" value="1"/>
</dbReference>
<evidence type="ECO:0000313" key="6">
    <source>
        <dbReference type="Proteomes" id="UP000215902"/>
    </source>
</evidence>
<feature type="non-terminal residue" evidence="5">
    <location>
        <position position="1"/>
    </location>
</feature>
<sequence>PVQCGMAPKGFLCTAEITIELVVSPGTWLPHRDDVYLTIDFLNQVKRSRLVAPVFPLRVHERFRFEKNFWPASDPRDVVDRLEELPIAIELRQATDAFRGSRLLAYFDSDGREFLFPSAPTSKPACHTGREALMARTVDFSSVSPKLEFCTYTVVEELRTSYSGSVGDDFGGEVTQPRRSAAAAIDSVDRRARRHGKRPPSMSKVDDSATAAAGEDRRAGYRTDDRPPFVVRHVADGLTGRKPVLHNIRTRLRPPRQLMDPEEEALGETAWGYQGGRSGGGGGGGGSADSSPTHRRRADYDYEDYGRRGSRRRRASASRLRRSDSSGELWYYERPYAPFAHEYPEWGEAECLAPGSGSSLMDSRYNPVLASSLRHRTADRYGEAPAYRSRRPPLRDSQVY</sequence>
<comment type="similarity">
    <text evidence="1">Belongs to the SPATA6 family.</text>
</comment>
<name>A0A267DW44_9PLAT</name>
<gene>
    <name evidence="5" type="ORF">BOX15_Mlig022756g2</name>
</gene>
<feature type="region of interest" description="Disordered" evidence="3">
    <location>
        <begin position="372"/>
        <end position="400"/>
    </location>
</feature>